<gene>
    <name evidence="1" type="ORF">GM676_27780</name>
</gene>
<dbReference type="OrthoDB" id="196483at2"/>
<dbReference type="EMBL" id="WNKY01000054">
    <property type="protein sequence ID" value="MTV41360.1"/>
    <property type="molecule type" value="Genomic_DNA"/>
</dbReference>
<keyword evidence="2" id="KW-1185">Reference proteome</keyword>
<evidence type="ECO:0000313" key="1">
    <source>
        <dbReference type="EMBL" id="MTV41360.1"/>
    </source>
</evidence>
<name>A0A6L6PQM6_9BURK</name>
<proteinExistence type="predicted"/>
<dbReference type="AlphaFoldDB" id="A0A6L6PQM6"/>
<reference evidence="1 2" key="1">
    <citation type="submission" date="2019-11" db="EMBL/GenBank/DDBJ databases">
        <title>Type strains purchased from KCTC, JCM and DSMZ.</title>
        <authorList>
            <person name="Lu H."/>
        </authorList>
    </citation>
    <scope>NUCLEOTIDE SEQUENCE [LARGE SCALE GENOMIC DNA]</scope>
    <source>
        <strain evidence="1 2">KCTC 22382</strain>
    </source>
</reference>
<comment type="caution">
    <text evidence="1">The sequence shown here is derived from an EMBL/GenBank/DDBJ whole genome shotgun (WGS) entry which is preliminary data.</text>
</comment>
<dbReference type="Proteomes" id="UP000475582">
    <property type="component" value="Unassembled WGS sequence"/>
</dbReference>
<protein>
    <submittedName>
        <fullName evidence="1">YkgJ family cysteine cluster protein</fullName>
    </submittedName>
</protein>
<dbReference type="InterPro" id="IPR005358">
    <property type="entry name" value="Puta_zinc/iron-chelating_dom"/>
</dbReference>
<sequence length="107" mass="11505">MSLDCQSCGACCAVFRVSFYWSESTLHPDGRVPRELVTPVSPHHVAMNGTLQAPARCVCLDGEVGLSVSCNIYPLRSSTCRECEAGSEQCLRARALAGLTEDTRVAV</sequence>
<organism evidence="1 2">
    <name type="scientific">Duganella radicis</name>
    <dbReference type="NCBI Taxonomy" id="551988"/>
    <lineage>
        <taxon>Bacteria</taxon>
        <taxon>Pseudomonadati</taxon>
        <taxon>Pseudomonadota</taxon>
        <taxon>Betaproteobacteria</taxon>
        <taxon>Burkholderiales</taxon>
        <taxon>Oxalobacteraceae</taxon>
        <taxon>Telluria group</taxon>
        <taxon>Duganella</taxon>
    </lineage>
</organism>
<dbReference type="Pfam" id="PF03692">
    <property type="entry name" value="CxxCxxCC"/>
    <property type="match status" value="1"/>
</dbReference>
<accession>A0A6L6PQM6</accession>
<dbReference type="RefSeq" id="WP_155467517.1">
    <property type="nucleotide sequence ID" value="NZ_WNKY01000054.1"/>
</dbReference>
<evidence type="ECO:0000313" key="2">
    <source>
        <dbReference type="Proteomes" id="UP000475582"/>
    </source>
</evidence>